<reference evidence="2 3" key="1">
    <citation type="journal article" date="2015" name="Genome Announc.">
        <title>Expanding the biotechnology potential of lactobacilli through comparative genomics of 213 strains and associated genera.</title>
        <authorList>
            <person name="Sun Z."/>
            <person name="Harris H.M."/>
            <person name="McCann A."/>
            <person name="Guo C."/>
            <person name="Argimon S."/>
            <person name="Zhang W."/>
            <person name="Yang X."/>
            <person name="Jeffery I.B."/>
            <person name="Cooney J.C."/>
            <person name="Kagawa T.F."/>
            <person name="Liu W."/>
            <person name="Song Y."/>
            <person name="Salvetti E."/>
            <person name="Wrobel A."/>
            <person name="Rasinkangas P."/>
            <person name="Parkhill J."/>
            <person name="Rea M.C."/>
            <person name="O'Sullivan O."/>
            <person name="Ritari J."/>
            <person name="Douillard F.P."/>
            <person name="Paul Ross R."/>
            <person name="Yang R."/>
            <person name="Briner A.E."/>
            <person name="Felis G.E."/>
            <person name="de Vos W.M."/>
            <person name="Barrangou R."/>
            <person name="Klaenhammer T.R."/>
            <person name="Caufield P.W."/>
            <person name="Cui Y."/>
            <person name="Zhang H."/>
            <person name="O'Toole P.W."/>
        </authorList>
    </citation>
    <scope>NUCLEOTIDE SEQUENCE [LARGE SCALE GENOMIC DNA]</scope>
    <source>
        <strain evidence="2 3">DSM 16982</strain>
    </source>
</reference>
<evidence type="ECO:0000313" key="3">
    <source>
        <dbReference type="Proteomes" id="UP000051302"/>
    </source>
</evidence>
<name>A0A0R1WKP9_9LACO</name>
<keyword evidence="3" id="KW-1185">Reference proteome</keyword>
<gene>
    <name evidence="2" type="ORF">FD31_GL001014</name>
</gene>
<sequence length="271" mass="29265">MADDKVLTPTTNVDFKGKITENFHDEYWVGPILDSKLLWLYLADGITNVTPKYTDKKKTAAYMDGGGTEQNVVTGVTSSYDVTGDRSKGNPTQDLIANLKYKTGSSRNLFFRKNSYMENPDGSFTLVSSEYGKASYSDIDDGGGAADDNGGFKVTIQYLQTPKLVDAKDLQQLDNILHQTPCQNATIIGANVEQPQADGKIAIYKPDLTETSDVNVSDSTVALIDDARKIANSVTSPVLSDDNVEPDTTQPANPTDNKSEATNNGADVSAK</sequence>
<accession>A0A0R1WKP9</accession>
<evidence type="ECO:0000256" key="1">
    <source>
        <dbReference type="SAM" id="MobiDB-lite"/>
    </source>
</evidence>
<dbReference type="STRING" id="1423774.FD31_GL001014"/>
<dbReference type="PATRIC" id="fig|1423774.3.peg.1057"/>
<evidence type="ECO:0000313" key="2">
    <source>
        <dbReference type="EMBL" id="KRM18466.1"/>
    </source>
</evidence>
<feature type="region of interest" description="Disordered" evidence="1">
    <location>
        <begin position="234"/>
        <end position="271"/>
    </location>
</feature>
<dbReference type="EMBL" id="AZFV01000002">
    <property type="protein sequence ID" value="KRM18466.1"/>
    <property type="molecule type" value="Genomic_DNA"/>
</dbReference>
<feature type="compositionally biased region" description="Polar residues" evidence="1">
    <location>
        <begin position="246"/>
        <end position="271"/>
    </location>
</feature>
<protein>
    <submittedName>
        <fullName evidence="2">Uncharacterized protein</fullName>
    </submittedName>
</protein>
<organism evidence="2 3">
    <name type="scientific">Companilactobacillus nantensis DSM 16982</name>
    <dbReference type="NCBI Taxonomy" id="1423774"/>
    <lineage>
        <taxon>Bacteria</taxon>
        <taxon>Bacillati</taxon>
        <taxon>Bacillota</taxon>
        <taxon>Bacilli</taxon>
        <taxon>Lactobacillales</taxon>
        <taxon>Lactobacillaceae</taxon>
        <taxon>Companilactobacillus</taxon>
    </lineage>
</organism>
<dbReference type="AlphaFoldDB" id="A0A0R1WKP9"/>
<dbReference type="Proteomes" id="UP000051302">
    <property type="component" value="Unassembled WGS sequence"/>
</dbReference>
<proteinExistence type="predicted"/>
<comment type="caution">
    <text evidence="2">The sequence shown here is derived from an EMBL/GenBank/DDBJ whole genome shotgun (WGS) entry which is preliminary data.</text>
</comment>
<dbReference type="RefSeq" id="WP_057890989.1">
    <property type="nucleotide sequence ID" value="NZ_AZFV01000002.1"/>
</dbReference>
<dbReference type="NCBIfam" id="NF047353">
    <property type="entry name" value="tube_lmo2291"/>
    <property type="match status" value="1"/>
</dbReference>